<dbReference type="Gene3D" id="3.40.50.2000">
    <property type="entry name" value="Glycogen Phosphorylase B"/>
    <property type="match status" value="2"/>
</dbReference>
<dbReference type="PANTHER" id="PTHR45947:SF3">
    <property type="entry name" value="SULFOQUINOVOSYL TRANSFERASE SQD2"/>
    <property type="match status" value="1"/>
</dbReference>
<evidence type="ECO:0000313" key="5">
    <source>
        <dbReference type="Proteomes" id="UP000283732"/>
    </source>
</evidence>
<sequence>MKILLFPAYYYPETAASSYLSENRNEAYVKSGMDIEIFTPMPCRGVSKDVREIYKQKKYEVLHDGHMIVHRFPMYAEGKNPIMRALRYFLCSCEYLYYGITIKNVDVLFLASTPPIQGALGALIKKWRKIPFVYNLQDIFPDSLVGTGFANKGGILWKIGRVIENFTYRNADKIIVISEDFKKNIMTKGVPENKIEVIYNWVDEKAIVPIKKEENPLFEEFDLDRNLFYVVYAGNLGFAQNIEIILQAAKKVENTDIKFLIFGHDKQAICYKNMAVEMKLNNLLFMPIQPYERVSFVYSLGNVAIVSCKEGFGSIGMPSKTWSIMSSGTAVLASFDEGTDMQRIIENNKVGLFTKAGDLNVFTEALLKLYNNKKECMEMGKRGRSFILNNLTREVGTCKYVEVIKRIFVL</sequence>
<dbReference type="CDD" id="cd03794">
    <property type="entry name" value="GT4_WbuB-like"/>
    <property type="match status" value="1"/>
</dbReference>
<protein>
    <submittedName>
        <fullName evidence="3">Glycosyltransferase WbuB</fullName>
    </submittedName>
</protein>
<feature type="domain" description="Glycosyl transferase family 1" evidence="1">
    <location>
        <begin position="219"/>
        <end position="385"/>
    </location>
</feature>
<gene>
    <name evidence="4" type="ORF">DW191_18020</name>
    <name evidence="3" type="ORF">DW986_18955</name>
</gene>
<evidence type="ECO:0000259" key="1">
    <source>
        <dbReference type="Pfam" id="PF00534"/>
    </source>
</evidence>
<dbReference type="Proteomes" id="UP000283732">
    <property type="component" value="Unassembled WGS sequence"/>
</dbReference>
<comment type="caution">
    <text evidence="3">The sequence shown here is derived from an EMBL/GenBank/DDBJ whole genome shotgun (WGS) entry which is preliminary data.</text>
</comment>
<dbReference type="PANTHER" id="PTHR45947">
    <property type="entry name" value="SULFOQUINOVOSYL TRANSFERASE SQD2"/>
    <property type="match status" value="1"/>
</dbReference>
<evidence type="ECO:0000313" key="4">
    <source>
        <dbReference type="EMBL" id="RHH74558.1"/>
    </source>
</evidence>
<feature type="domain" description="Glycosyltransferase subfamily 4-like N-terminal" evidence="2">
    <location>
        <begin position="27"/>
        <end position="204"/>
    </location>
</feature>
<dbReference type="InterPro" id="IPR050194">
    <property type="entry name" value="Glycosyltransferase_grp1"/>
</dbReference>
<reference evidence="5 6" key="1">
    <citation type="submission" date="2018-08" db="EMBL/GenBank/DDBJ databases">
        <title>A genome reference for cultivated species of the human gut microbiota.</title>
        <authorList>
            <person name="Zou Y."/>
            <person name="Xue W."/>
            <person name="Luo G."/>
        </authorList>
    </citation>
    <scope>NUCLEOTIDE SEQUENCE [LARGE SCALE GENOMIC DNA]</scope>
    <source>
        <strain evidence="4 5">AM16-50</strain>
        <strain evidence="3 6">AM50-15</strain>
    </source>
</reference>
<dbReference type="EMBL" id="QSEF01000043">
    <property type="protein sequence ID" value="RGZ43027.1"/>
    <property type="molecule type" value="Genomic_DNA"/>
</dbReference>
<evidence type="ECO:0000313" key="3">
    <source>
        <dbReference type="EMBL" id="RGZ43027.1"/>
    </source>
</evidence>
<dbReference type="InterPro" id="IPR001296">
    <property type="entry name" value="Glyco_trans_1"/>
</dbReference>
<keyword evidence="3" id="KW-0808">Transferase</keyword>
<dbReference type="RefSeq" id="WP_122203719.1">
    <property type="nucleotide sequence ID" value="NZ_QRKC01000012.1"/>
</dbReference>
<dbReference type="Proteomes" id="UP000285173">
    <property type="component" value="Unassembled WGS sequence"/>
</dbReference>
<accession>A0A3R6E024</accession>
<dbReference type="Pfam" id="PF00534">
    <property type="entry name" value="Glycos_transf_1"/>
    <property type="match status" value="1"/>
</dbReference>
<organism evidence="3 6">
    <name type="scientific">Parabacteroides merdae</name>
    <dbReference type="NCBI Taxonomy" id="46503"/>
    <lineage>
        <taxon>Bacteria</taxon>
        <taxon>Pseudomonadati</taxon>
        <taxon>Bacteroidota</taxon>
        <taxon>Bacteroidia</taxon>
        <taxon>Bacteroidales</taxon>
        <taxon>Tannerellaceae</taxon>
        <taxon>Parabacteroides</taxon>
    </lineage>
</organism>
<evidence type="ECO:0000313" key="6">
    <source>
        <dbReference type="Proteomes" id="UP000285173"/>
    </source>
</evidence>
<dbReference type="EMBL" id="QRKC01000012">
    <property type="protein sequence ID" value="RHH74558.1"/>
    <property type="molecule type" value="Genomic_DNA"/>
</dbReference>
<dbReference type="SUPFAM" id="SSF53756">
    <property type="entry name" value="UDP-Glycosyltransferase/glycogen phosphorylase"/>
    <property type="match status" value="1"/>
</dbReference>
<dbReference type="AlphaFoldDB" id="A0A3R6E024"/>
<evidence type="ECO:0000259" key="2">
    <source>
        <dbReference type="Pfam" id="PF13439"/>
    </source>
</evidence>
<dbReference type="Pfam" id="PF13439">
    <property type="entry name" value="Glyco_transf_4"/>
    <property type="match status" value="1"/>
</dbReference>
<dbReference type="GO" id="GO:0016758">
    <property type="term" value="F:hexosyltransferase activity"/>
    <property type="evidence" value="ECO:0007669"/>
    <property type="project" value="TreeGrafter"/>
</dbReference>
<proteinExistence type="predicted"/>
<dbReference type="InterPro" id="IPR028098">
    <property type="entry name" value="Glyco_trans_4-like_N"/>
</dbReference>
<name>A0A3R6E024_9BACT</name>